<organism evidence="2 3">
    <name type="scientific">Allosphingosinicella flava</name>
    <dbReference type="NCBI Taxonomy" id="2771430"/>
    <lineage>
        <taxon>Bacteria</taxon>
        <taxon>Pseudomonadati</taxon>
        <taxon>Pseudomonadota</taxon>
        <taxon>Alphaproteobacteria</taxon>
        <taxon>Sphingomonadales</taxon>
        <taxon>Sphingomonadaceae</taxon>
        <taxon>Allosphingosinicella</taxon>
    </lineage>
</organism>
<dbReference type="AlphaFoldDB" id="A0A7T2LMQ6"/>
<dbReference type="InterPro" id="IPR009554">
    <property type="entry name" value="Phageshock_PspB"/>
</dbReference>
<evidence type="ECO:0000256" key="1">
    <source>
        <dbReference type="SAM" id="Phobius"/>
    </source>
</evidence>
<dbReference type="Pfam" id="PF06667">
    <property type="entry name" value="PspB"/>
    <property type="match status" value="1"/>
</dbReference>
<keyword evidence="1" id="KW-0472">Membrane</keyword>
<dbReference type="NCBIfam" id="TIGR02976">
    <property type="entry name" value="phageshock_pspB"/>
    <property type="match status" value="1"/>
</dbReference>
<protein>
    <submittedName>
        <fullName evidence="2">Envelope stress response membrane protein PspB</fullName>
    </submittedName>
</protein>
<keyword evidence="1" id="KW-1133">Transmembrane helix</keyword>
<sequence>MDPTGVIAIVSIFLGLPWIIFHYITKWKSAATLTTEDENLLDGLHEMARRLEDRLSTIERIMSAENPGWRTVTHDPVASLPVRDLGEIDRDLEELRSLRK</sequence>
<reference evidence="2 3" key="1">
    <citation type="submission" date="2020-11" db="EMBL/GenBank/DDBJ databases">
        <title>Genome seq and assembly of Sphingosinicella sp.</title>
        <authorList>
            <person name="Chhetri G."/>
        </authorList>
    </citation>
    <scope>NUCLEOTIDE SEQUENCE [LARGE SCALE GENOMIC DNA]</scope>
    <source>
        <strain evidence="2 3">UDD2</strain>
    </source>
</reference>
<dbReference type="GO" id="GO:0009271">
    <property type="term" value="P:phage shock"/>
    <property type="evidence" value="ECO:0007669"/>
    <property type="project" value="InterPro"/>
</dbReference>
<keyword evidence="1" id="KW-0812">Transmembrane</keyword>
<name>A0A7T2LMQ6_9SPHN</name>
<keyword evidence="3" id="KW-1185">Reference proteome</keyword>
<dbReference type="EMBL" id="CP065592">
    <property type="protein sequence ID" value="QPQ55811.1"/>
    <property type="molecule type" value="Genomic_DNA"/>
</dbReference>
<feature type="transmembrane region" description="Helical" evidence="1">
    <location>
        <begin position="6"/>
        <end position="24"/>
    </location>
</feature>
<evidence type="ECO:0000313" key="3">
    <source>
        <dbReference type="Proteomes" id="UP000594873"/>
    </source>
</evidence>
<gene>
    <name evidence="2" type="primary">pspB</name>
    <name evidence="2" type="ORF">IC614_04275</name>
</gene>
<dbReference type="KEGG" id="sflv:IC614_04275"/>
<dbReference type="GO" id="GO:0006355">
    <property type="term" value="P:regulation of DNA-templated transcription"/>
    <property type="evidence" value="ECO:0007669"/>
    <property type="project" value="InterPro"/>
</dbReference>
<dbReference type="RefSeq" id="WP_200972624.1">
    <property type="nucleotide sequence ID" value="NZ_CP065592.1"/>
</dbReference>
<evidence type="ECO:0000313" key="2">
    <source>
        <dbReference type="EMBL" id="QPQ55811.1"/>
    </source>
</evidence>
<proteinExistence type="predicted"/>
<accession>A0A7T2LMQ6</accession>
<dbReference type="Proteomes" id="UP000594873">
    <property type="component" value="Chromosome"/>
</dbReference>